<reference evidence="3" key="1">
    <citation type="submission" date="2023-05" db="EMBL/GenBank/DDBJ databases">
        <title>Mariniplasma microaerophilum sp. nov., a novel anaerobic mollicute isolated from terrestrial mud volcano, Taman Peninsula, Russia.</title>
        <authorList>
            <person name="Khomyakova M.A."/>
            <person name="Merkel A.Y."/>
            <person name="Slobodkin A.I."/>
        </authorList>
    </citation>
    <scope>NUCLEOTIDE SEQUENCE</scope>
    <source>
        <strain evidence="3">M4Ah</strain>
    </source>
</reference>
<proteinExistence type="predicted"/>
<dbReference type="PANTHER" id="PTHR43327">
    <property type="entry name" value="STOMATIN-LIKE PROTEIN 2, MITOCHONDRIAL"/>
    <property type="match status" value="1"/>
</dbReference>
<name>A0AAW6U9I6_9MOLU</name>
<keyword evidence="1" id="KW-0472">Membrane</keyword>
<dbReference type="PANTHER" id="PTHR43327:SF10">
    <property type="entry name" value="STOMATIN-LIKE PROTEIN 2, MITOCHONDRIAL"/>
    <property type="match status" value="1"/>
</dbReference>
<dbReference type="SUPFAM" id="SSF117892">
    <property type="entry name" value="Band 7/SPFH domain"/>
    <property type="match status" value="1"/>
</dbReference>
<protein>
    <submittedName>
        <fullName evidence="3">SPFH domain-containing protein</fullName>
    </submittedName>
</protein>
<dbReference type="RefSeq" id="WP_282839166.1">
    <property type="nucleotide sequence ID" value="NZ_JASCXW010000009.1"/>
</dbReference>
<dbReference type="InterPro" id="IPR001107">
    <property type="entry name" value="Band_7"/>
</dbReference>
<accession>A0AAW6U9I6</accession>
<keyword evidence="4" id="KW-1185">Reference proteome</keyword>
<comment type="caution">
    <text evidence="3">The sequence shown here is derived from an EMBL/GenBank/DDBJ whole genome shotgun (WGS) entry which is preliminary data.</text>
</comment>
<dbReference type="Pfam" id="PF01145">
    <property type="entry name" value="Band_7"/>
    <property type="match status" value="1"/>
</dbReference>
<dbReference type="InterPro" id="IPR036013">
    <property type="entry name" value="Band_7/SPFH_dom_sf"/>
</dbReference>
<dbReference type="InterPro" id="IPR050710">
    <property type="entry name" value="Band7/mec-2_domain"/>
</dbReference>
<evidence type="ECO:0000259" key="2">
    <source>
        <dbReference type="Pfam" id="PF01145"/>
    </source>
</evidence>
<keyword evidence="1" id="KW-1133">Transmembrane helix</keyword>
<sequence length="169" mass="19875">MFEYIYVISLLSFTFLLVFLLTRIKVIPTTKTGLVERFGVYYKPITPGFHFLIPFVDRMVVYDVNRYLNMNREIINIDHDPRLSLSLQVQYKIIDEKDFHEQNVDQFMQKLIIEVTKGFISNFGTANISQQKVALVTRIKGAIRERELEWGIEFVDLDLLMATEIPTMM</sequence>
<evidence type="ECO:0000313" key="4">
    <source>
        <dbReference type="Proteomes" id="UP001431532"/>
    </source>
</evidence>
<evidence type="ECO:0000313" key="3">
    <source>
        <dbReference type="EMBL" id="MDI6452741.1"/>
    </source>
</evidence>
<feature type="domain" description="Band 7" evidence="2">
    <location>
        <begin position="25"/>
        <end position="159"/>
    </location>
</feature>
<evidence type="ECO:0000256" key="1">
    <source>
        <dbReference type="SAM" id="Phobius"/>
    </source>
</evidence>
<dbReference type="EMBL" id="JASCXW010000009">
    <property type="protein sequence ID" value="MDI6452741.1"/>
    <property type="molecule type" value="Genomic_DNA"/>
</dbReference>
<dbReference type="Proteomes" id="UP001431532">
    <property type="component" value="Unassembled WGS sequence"/>
</dbReference>
<keyword evidence="1" id="KW-0812">Transmembrane</keyword>
<dbReference type="AlphaFoldDB" id="A0AAW6U9I6"/>
<organism evidence="3 4">
    <name type="scientific">Peloplasma aerotolerans</name>
    <dbReference type="NCBI Taxonomy" id="3044389"/>
    <lineage>
        <taxon>Bacteria</taxon>
        <taxon>Bacillati</taxon>
        <taxon>Mycoplasmatota</taxon>
        <taxon>Mollicutes</taxon>
        <taxon>Acholeplasmatales</taxon>
        <taxon>Acholeplasmataceae</taxon>
        <taxon>Peloplasma</taxon>
    </lineage>
</organism>
<feature type="transmembrane region" description="Helical" evidence="1">
    <location>
        <begin position="6"/>
        <end position="24"/>
    </location>
</feature>
<dbReference type="Gene3D" id="3.30.479.30">
    <property type="entry name" value="Band 7 domain"/>
    <property type="match status" value="1"/>
</dbReference>
<gene>
    <name evidence="3" type="ORF">QJ521_04100</name>
</gene>